<dbReference type="SMART" id="SM00822">
    <property type="entry name" value="PKS_KR"/>
    <property type="match status" value="1"/>
</dbReference>
<dbReference type="NCBIfam" id="NF005495">
    <property type="entry name" value="PRK07109.1"/>
    <property type="match status" value="1"/>
</dbReference>
<dbReference type="PRINTS" id="PR00080">
    <property type="entry name" value="SDRFAMILY"/>
</dbReference>
<dbReference type="InterPro" id="IPR036291">
    <property type="entry name" value="NAD(P)-bd_dom_sf"/>
</dbReference>
<evidence type="ECO:0000256" key="4">
    <source>
        <dbReference type="SAM" id="Phobius"/>
    </source>
</evidence>
<evidence type="ECO:0000313" key="6">
    <source>
        <dbReference type="EMBL" id="GGJ99608.1"/>
    </source>
</evidence>
<dbReference type="PRINTS" id="PR00081">
    <property type="entry name" value="GDHRDH"/>
</dbReference>
<dbReference type="SUPFAM" id="SSF51735">
    <property type="entry name" value="NAD(P)-binding Rossmann-fold domains"/>
    <property type="match status" value="1"/>
</dbReference>
<dbReference type="AlphaFoldDB" id="A0A917PXZ2"/>
<evidence type="ECO:0000313" key="7">
    <source>
        <dbReference type="Proteomes" id="UP000635983"/>
    </source>
</evidence>
<dbReference type="PROSITE" id="PS00061">
    <property type="entry name" value="ADH_SHORT"/>
    <property type="match status" value="1"/>
</dbReference>
<comment type="similarity">
    <text evidence="1 3">Belongs to the short-chain dehydrogenases/reductases (SDR) family.</text>
</comment>
<accession>A0A917PXZ2</accession>
<comment type="caution">
    <text evidence="6">The sequence shown here is derived from an EMBL/GenBank/DDBJ whole genome shotgun (WGS) entry which is preliminary data.</text>
</comment>
<evidence type="ECO:0000259" key="5">
    <source>
        <dbReference type="SMART" id="SM00822"/>
    </source>
</evidence>
<dbReference type="InterPro" id="IPR002347">
    <property type="entry name" value="SDR_fam"/>
</dbReference>
<dbReference type="EMBL" id="BMPO01000005">
    <property type="protein sequence ID" value="GGJ99608.1"/>
    <property type="molecule type" value="Genomic_DNA"/>
</dbReference>
<proteinExistence type="inferred from homology"/>
<dbReference type="RefSeq" id="WP_188983732.1">
    <property type="nucleotide sequence ID" value="NZ_BMPO01000005.1"/>
</dbReference>
<keyword evidence="7" id="KW-1185">Reference proteome</keyword>
<protein>
    <submittedName>
        <fullName evidence="6">Short-chain dehydrogenase/reductase</fullName>
    </submittedName>
</protein>
<organism evidence="6 7">
    <name type="scientific">Pseudomonas matsuisoli</name>
    <dbReference type="NCBI Taxonomy" id="1515666"/>
    <lineage>
        <taxon>Bacteria</taxon>
        <taxon>Pseudomonadati</taxon>
        <taxon>Pseudomonadota</taxon>
        <taxon>Gammaproteobacteria</taxon>
        <taxon>Pseudomonadales</taxon>
        <taxon>Pseudomonadaceae</taxon>
        <taxon>Pseudomonas</taxon>
    </lineage>
</organism>
<feature type="transmembrane region" description="Helical" evidence="4">
    <location>
        <begin position="315"/>
        <end position="332"/>
    </location>
</feature>
<evidence type="ECO:0000256" key="2">
    <source>
        <dbReference type="ARBA" id="ARBA00023002"/>
    </source>
</evidence>
<keyword evidence="4" id="KW-0812">Transmembrane</keyword>
<dbReference type="InterPro" id="IPR020904">
    <property type="entry name" value="Sc_DH/Rdtase_CS"/>
</dbReference>
<keyword evidence="4" id="KW-1133">Transmembrane helix</keyword>
<dbReference type="Gene3D" id="3.40.50.720">
    <property type="entry name" value="NAD(P)-binding Rossmann-like Domain"/>
    <property type="match status" value="1"/>
</dbReference>
<sequence length="336" mass="36674">MKPRLKPLNEQVIVITGASSGIGLATAEAAARAGARLVLVSRNETALAEIEHRLDHTGDRVMHMVADVGNREDVERVATEVIYRFGGFDTWINNAGVSVWGRLDQVSDDDHWRVMQTNFWGTFYGSTIALAHLRSKGGAIINIGSVESETPLPFHASYSASKHAIKALTDTMRVELEKVSAPVSVTLVRPTSTDTQFIDHSKNEHSSAPTLAPPAYAPETVADAILHAAQHWQRDVYIGNAKPPSELAGQVPRAFDWLKGKVTANWTPRRRHDDYPNGVPHRMTRQTWPGGSTAPSGHPDSLLPTVSLRVRQHPVATAALVAIGVMAAVTLLRRKH</sequence>
<feature type="domain" description="Ketoreductase" evidence="5">
    <location>
        <begin position="11"/>
        <end position="149"/>
    </location>
</feature>
<evidence type="ECO:0000256" key="1">
    <source>
        <dbReference type="ARBA" id="ARBA00006484"/>
    </source>
</evidence>
<keyword evidence="4" id="KW-0472">Membrane</keyword>
<dbReference type="Proteomes" id="UP000635983">
    <property type="component" value="Unassembled WGS sequence"/>
</dbReference>
<reference evidence="6" key="2">
    <citation type="submission" date="2020-09" db="EMBL/GenBank/DDBJ databases">
        <authorList>
            <person name="Sun Q."/>
            <person name="Ohkuma M."/>
        </authorList>
    </citation>
    <scope>NUCLEOTIDE SEQUENCE</scope>
    <source>
        <strain evidence="6">JCM 30078</strain>
    </source>
</reference>
<name>A0A917PXZ2_9PSED</name>
<dbReference type="GO" id="GO:0016020">
    <property type="term" value="C:membrane"/>
    <property type="evidence" value="ECO:0007669"/>
    <property type="project" value="TreeGrafter"/>
</dbReference>
<dbReference type="PANTHER" id="PTHR44196:SF1">
    <property type="entry name" value="DEHYDROGENASE_REDUCTASE SDR FAMILY MEMBER 7B"/>
    <property type="match status" value="1"/>
</dbReference>
<dbReference type="Pfam" id="PF00106">
    <property type="entry name" value="adh_short"/>
    <property type="match status" value="1"/>
</dbReference>
<dbReference type="PANTHER" id="PTHR44196">
    <property type="entry name" value="DEHYDROGENASE/REDUCTASE SDR FAMILY MEMBER 7B"/>
    <property type="match status" value="1"/>
</dbReference>
<dbReference type="InterPro" id="IPR057326">
    <property type="entry name" value="KR_dom"/>
</dbReference>
<reference evidence="6" key="1">
    <citation type="journal article" date="2014" name="Int. J. Syst. Evol. Microbiol.">
        <title>Complete genome sequence of Corynebacterium casei LMG S-19264T (=DSM 44701T), isolated from a smear-ripened cheese.</title>
        <authorList>
            <consortium name="US DOE Joint Genome Institute (JGI-PGF)"/>
            <person name="Walter F."/>
            <person name="Albersmeier A."/>
            <person name="Kalinowski J."/>
            <person name="Ruckert C."/>
        </authorList>
    </citation>
    <scope>NUCLEOTIDE SEQUENCE</scope>
    <source>
        <strain evidence="6">JCM 30078</strain>
    </source>
</reference>
<dbReference type="GO" id="GO:0016491">
    <property type="term" value="F:oxidoreductase activity"/>
    <property type="evidence" value="ECO:0007669"/>
    <property type="project" value="UniProtKB-KW"/>
</dbReference>
<keyword evidence="2" id="KW-0560">Oxidoreductase</keyword>
<gene>
    <name evidence="6" type="ORF">GCM10009304_26760</name>
</gene>
<evidence type="ECO:0000256" key="3">
    <source>
        <dbReference type="RuleBase" id="RU000363"/>
    </source>
</evidence>